<proteinExistence type="predicted"/>
<keyword evidence="4" id="KW-1185">Reference proteome</keyword>
<gene>
    <name evidence="3" type="ORF">HAX54_013291</name>
</gene>
<feature type="transmembrane region" description="Helical" evidence="2">
    <location>
        <begin position="125"/>
        <end position="148"/>
    </location>
</feature>
<feature type="region of interest" description="Disordered" evidence="1">
    <location>
        <begin position="177"/>
        <end position="199"/>
    </location>
</feature>
<evidence type="ECO:0000256" key="1">
    <source>
        <dbReference type="SAM" id="MobiDB-lite"/>
    </source>
</evidence>
<comment type="caution">
    <text evidence="3">The sequence shown here is derived from an EMBL/GenBank/DDBJ whole genome shotgun (WGS) entry which is preliminary data.</text>
</comment>
<keyword evidence="2" id="KW-1133">Transmembrane helix</keyword>
<organism evidence="3 4">
    <name type="scientific">Datura stramonium</name>
    <name type="common">Jimsonweed</name>
    <name type="synonym">Common thornapple</name>
    <dbReference type="NCBI Taxonomy" id="4076"/>
    <lineage>
        <taxon>Eukaryota</taxon>
        <taxon>Viridiplantae</taxon>
        <taxon>Streptophyta</taxon>
        <taxon>Embryophyta</taxon>
        <taxon>Tracheophyta</taxon>
        <taxon>Spermatophyta</taxon>
        <taxon>Magnoliopsida</taxon>
        <taxon>eudicotyledons</taxon>
        <taxon>Gunneridae</taxon>
        <taxon>Pentapetalae</taxon>
        <taxon>asterids</taxon>
        <taxon>lamiids</taxon>
        <taxon>Solanales</taxon>
        <taxon>Solanaceae</taxon>
        <taxon>Solanoideae</taxon>
        <taxon>Datureae</taxon>
        <taxon>Datura</taxon>
    </lineage>
</organism>
<reference evidence="3 4" key="1">
    <citation type="journal article" date="2021" name="BMC Genomics">
        <title>Datura genome reveals duplications of psychoactive alkaloid biosynthetic genes and high mutation rate following tissue culture.</title>
        <authorList>
            <person name="Rajewski A."/>
            <person name="Carter-House D."/>
            <person name="Stajich J."/>
            <person name="Litt A."/>
        </authorList>
    </citation>
    <scope>NUCLEOTIDE SEQUENCE [LARGE SCALE GENOMIC DNA]</scope>
    <source>
        <strain evidence="3">AR-01</strain>
    </source>
</reference>
<accession>A0ABS8Y5I7</accession>
<keyword evidence="2" id="KW-0472">Membrane</keyword>
<sequence length="199" mass="21823">MHHKARTETSRPQRKQRFSECYAGEKKNEEGKACLWVLLVCGEGLEVKVGGAVLVGDGDMADGGFATSLRGCSVKAEGESRVLLFVVVVAWFLPKVMEGMVTATGGSLVAVRRRRGWGGALVMEIMVVGVYRVLMVSAAMVDVVWNLFGDDSMKGGGRERSVIVRRVLVEVRPEKCRGKERGEKRAQPARPSASREERE</sequence>
<protein>
    <submittedName>
        <fullName evidence="3">Uncharacterized protein</fullName>
    </submittedName>
</protein>
<evidence type="ECO:0000313" key="4">
    <source>
        <dbReference type="Proteomes" id="UP000823775"/>
    </source>
</evidence>
<evidence type="ECO:0000256" key="2">
    <source>
        <dbReference type="SAM" id="Phobius"/>
    </source>
</evidence>
<dbReference type="EMBL" id="JACEIK010017962">
    <property type="protein sequence ID" value="MCE5165940.1"/>
    <property type="molecule type" value="Genomic_DNA"/>
</dbReference>
<evidence type="ECO:0000313" key="3">
    <source>
        <dbReference type="EMBL" id="MCE5165940.1"/>
    </source>
</evidence>
<feature type="compositionally biased region" description="Basic and acidic residues" evidence="1">
    <location>
        <begin position="177"/>
        <end position="186"/>
    </location>
</feature>
<dbReference type="Proteomes" id="UP000823775">
    <property type="component" value="Unassembled WGS sequence"/>
</dbReference>
<feature type="transmembrane region" description="Helical" evidence="2">
    <location>
        <begin position="82"/>
        <end position="105"/>
    </location>
</feature>
<name>A0ABS8Y5I7_DATST</name>
<keyword evidence="2" id="KW-0812">Transmembrane</keyword>